<feature type="domain" description="CAAX prenyl protease 2/Lysostaphin resistance protein A-like" evidence="2">
    <location>
        <begin position="148"/>
        <end position="239"/>
    </location>
</feature>
<keyword evidence="1" id="KW-0812">Transmembrane</keyword>
<name>A0A6I3IGK7_9MICO</name>
<dbReference type="GO" id="GO:0004175">
    <property type="term" value="F:endopeptidase activity"/>
    <property type="evidence" value="ECO:0007669"/>
    <property type="project" value="UniProtKB-ARBA"/>
</dbReference>
<dbReference type="GO" id="GO:0006508">
    <property type="term" value="P:proteolysis"/>
    <property type="evidence" value="ECO:0007669"/>
    <property type="project" value="UniProtKB-KW"/>
</dbReference>
<keyword evidence="3" id="KW-0645">Protease</keyword>
<evidence type="ECO:0000313" key="3">
    <source>
        <dbReference type="EMBL" id="MTB70895.1"/>
    </source>
</evidence>
<reference evidence="3 4" key="1">
    <citation type="submission" date="2019-11" db="EMBL/GenBank/DDBJ databases">
        <title>Whole genome sequencing identifies a novel species of the genus Arsenicicoccus isolated from human blood.</title>
        <authorList>
            <person name="Jeong J.H."/>
            <person name="Kweon O.J."/>
            <person name="Kim H.R."/>
            <person name="Kim T.-H."/>
            <person name="Ha S.-M."/>
            <person name="Lee M.-K."/>
        </authorList>
    </citation>
    <scope>NUCLEOTIDE SEQUENCE [LARGE SCALE GENOMIC DNA]</scope>
    <source>
        <strain evidence="3 4">MKL-02</strain>
    </source>
</reference>
<dbReference type="GO" id="GO:0080120">
    <property type="term" value="P:CAAX-box protein maturation"/>
    <property type="evidence" value="ECO:0007669"/>
    <property type="project" value="UniProtKB-ARBA"/>
</dbReference>
<keyword evidence="4" id="KW-1185">Reference proteome</keyword>
<keyword evidence="1" id="KW-0472">Membrane</keyword>
<dbReference type="AlphaFoldDB" id="A0A6I3IGK7"/>
<organism evidence="3 4">
    <name type="scientific">Arsenicicoccus cauae</name>
    <dbReference type="NCBI Taxonomy" id="2663847"/>
    <lineage>
        <taxon>Bacteria</taxon>
        <taxon>Bacillati</taxon>
        <taxon>Actinomycetota</taxon>
        <taxon>Actinomycetes</taxon>
        <taxon>Micrococcales</taxon>
        <taxon>Intrasporangiaceae</taxon>
        <taxon>Arsenicicoccus</taxon>
    </lineage>
</organism>
<gene>
    <name evidence="3" type="ORF">GGG17_02670</name>
</gene>
<keyword evidence="1" id="KW-1133">Transmembrane helix</keyword>
<feature type="transmembrane region" description="Helical" evidence="1">
    <location>
        <begin position="12"/>
        <end position="34"/>
    </location>
</feature>
<dbReference type="GO" id="GO:0008237">
    <property type="term" value="F:metallopeptidase activity"/>
    <property type="evidence" value="ECO:0007669"/>
    <property type="project" value="UniProtKB-KW"/>
</dbReference>
<keyword evidence="3" id="KW-0378">Hydrolase</keyword>
<protein>
    <submittedName>
        <fullName evidence="3">CPBP family intramembrane metalloprotease</fullName>
    </submittedName>
</protein>
<evidence type="ECO:0000256" key="1">
    <source>
        <dbReference type="SAM" id="Phobius"/>
    </source>
</evidence>
<feature type="transmembrane region" description="Helical" evidence="1">
    <location>
        <begin position="108"/>
        <end position="129"/>
    </location>
</feature>
<feature type="transmembrane region" description="Helical" evidence="1">
    <location>
        <begin position="227"/>
        <end position="248"/>
    </location>
</feature>
<dbReference type="EMBL" id="WLVL01000007">
    <property type="protein sequence ID" value="MTB70895.1"/>
    <property type="molecule type" value="Genomic_DNA"/>
</dbReference>
<keyword evidence="3" id="KW-0482">Metalloprotease</keyword>
<dbReference type="InterPro" id="IPR003675">
    <property type="entry name" value="Rce1/LyrA-like_dom"/>
</dbReference>
<feature type="transmembrane region" description="Helical" evidence="1">
    <location>
        <begin position="66"/>
        <end position="87"/>
    </location>
</feature>
<evidence type="ECO:0000313" key="4">
    <source>
        <dbReference type="Proteomes" id="UP000431092"/>
    </source>
</evidence>
<comment type="caution">
    <text evidence="3">The sequence shown here is derived from an EMBL/GenBank/DDBJ whole genome shotgun (WGS) entry which is preliminary data.</text>
</comment>
<sequence>MGRPIEQREHRDHLVEVLLLLGLSLGSSAIYSVLRIIERTTRQVALNQQTSTLNQSVTPDRPWLDLAYQLTGIALGLVAPAMAVFLLRHRRPPADPRIGWDRREPGRDAAHGALLAAVIGIPGLGLYVLGRHLGITTQVVAADLTSTWWTIPVLVLAAVQNSVLEEVVVVAYLLARLRQAGMPDRLALVLSALLRGSYHLYQGFGAFLGNAVMGLVLGAYYQRRGRVMPLVVAHTLLDVVAFVGYTLAKGRLGWL</sequence>
<proteinExistence type="predicted"/>
<dbReference type="Proteomes" id="UP000431092">
    <property type="component" value="Unassembled WGS sequence"/>
</dbReference>
<evidence type="ECO:0000259" key="2">
    <source>
        <dbReference type="Pfam" id="PF02517"/>
    </source>
</evidence>
<feature type="transmembrane region" description="Helical" evidence="1">
    <location>
        <begin position="200"/>
        <end position="221"/>
    </location>
</feature>
<accession>A0A6I3IGK7</accession>
<dbReference type="RefSeq" id="WP_154592245.1">
    <property type="nucleotide sequence ID" value="NZ_CP171001.1"/>
</dbReference>
<dbReference type="Pfam" id="PF02517">
    <property type="entry name" value="Rce1-like"/>
    <property type="match status" value="1"/>
</dbReference>